<dbReference type="InterPro" id="IPR027450">
    <property type="entry name" value="AlkB-like"/>
</dbReference>
<dbReference type="STRING" id="1077348.A0A2G8SQ49"/>
<dbReference type="GO" id="GO:0051747">
    <property type="term" value="F:cytosine C-5 DNA demethylase activity"/>
    <property type="evidence" value="ECO:0007669"/>
    <property type="project" value="TreeGrafter"/>
</dbReference>
<name>A0A2G8SQ49_9APHY</name>
<feature type="binding site" evidence="1">
    <location>
        <begin position="175"/>
        <end position="177"/>
    </location>
    <ligand>
        <name>substrate</name>
    </ligand>
</feature>
<comment type="caution">
    <text evidence="3">The sequence shown here is derived from an EMBL/GenBank/DDBJ whole genome shotgun (WGS) entry which is preliminary data.</text>
</comment>
<evidence type="ECO:0000259" key="2">
    <source>
        <dbReference type="Pfam" id="PF13532"/>
    </source>
</evidence>
<dbReference type="InterPro" id="IPR032852">
    <property type="entry name" value="ALKBH2"/>
</dbReference>
<dbReference type="OrthoDB" id="2163491at2759"/>
<reference evidence="3 4" key="1">
    <citation type="journal article" date="2015" name="Sci. Rep.">
        <title>Chromosome-level genome map provides insights into diverse defense mechanisms in the medicinal fungus Ganoderma sinense.</title>
        <authorList>
            <person name="Zhu Y."/>
            <person name="Xu J."/>
            <person name="Sun C."/>
            <person name="Zhou S."/>
            <person name="Xu H."/>
            <person name="Nelson D.R."/>
            <person name="Qian J."/>
            <person name="Song J."/>
            <person name="Luo H."/>
            <person name="Xiang L."/>
            <person name="Li Y."/>
            <person name="Xu Z."/>
            <person name="Ji A."/>
            <person name="Wang L."/>
            <person name="Lu S."/>
            <person name="Hayward A."/>
            <person name="Sun W."/>
            <person name="Li X."/>
            <person name="Schwartz D.C."/>
            <person name="Wang Y."/>
            <person name="Chen S."/>
        </authorList>
    </citation>
    <scope>NUCLEOTIDE SEQUENCE [LARGE SCALE GENOMIC DNA]</scope>
    <source>
        <strain evidence="3 4">ZZ0214-1</strain>
    </source>
</reference>
<proteinExistence type="predicted"/>
<feature type="binding site" evidence="1">
    <location>
        <position position="226"/>
    </location>
    <ligand>
        <name>2-oxoglutarate</name>
        <dbReference type="ChEBI" id="CHEBI:16810"/>
    </ligand>
</feature>
<evidence type="ECO:0000313" key="4">
    <source>
        <dbReference type="Proteomes" id="UP000230002"/>
    </source>
</evidence>
<sequence length="300" mass="33935">MKILKTLPRNHPQPRQRTVSSLVVDSRKGGTVKIAVDCRAGEYKWQHWECQNCGSALQVVGKSRSPNEFWNQQNPGFMHHKIADDSGIQVSHLLSYRSETDSGHYHIYLLPQNRGRIYLILGSPRINGLANQIFQEYQEQAVSGELQFRRWPLRSHQCRGELLTNYFSQNTGEPYQYVGGTANTIPFDGAPSAVVKARNLIQSRMMSVMQAESQPYHFNEVLSAAYMEEQRMAFHSDAENGLGPRVASLSLGSAALMHFRPLKKYRKDSGGGQKCNALTLFLKHGDVLIMDGAEVQEYYE</sequence>
<dbReference type="EMBL" id="AYKW01000002">
    <property type="protein sequence ID" value="PIL35901.1"/>
    <property type="molecule type" value="Genomic_DNA"/>
</dbReference>
<feature type="domain" description="Alpha-ketoglutarate-dependent dioxygenase AlkB-like" evidence="2">
    <location>
        <begin position="163"/>
        <end position="299"/>
    </location>
</feature>
<dbReference type="Proteomes" id="UP000230002">
    <property type="component" value="Unassembled WGS sequence"/>
</dbReference>
<dbReference type="Pfam" id="PF13532">
    <property type="entry name" value="2OG-FeII_Oxy_2"/>
    <property type="match status" value="1"/>
</dbReference>
<dbReference type="GO" id="GO:0006307">
    <property type="term" value="P:DNA alkylation repair"/>
    <property type="evidence" value="ECO:0007669"/>
    <property type="project" value="TreeGrafter"/>
</dbReference>
<organism evidence="3 4">
    <name type="scientific">Ganoderma sinense ZZ0214-1</name>
    <dbReference type="NCBI Taxonomy" id="1077348"/>
    <lineage>
        <taxon>Eukaryota</taxon>
        <taxon>Fungi</taxon>
        <taxon>Dikarya</taxon>
        <taxon>Basidiomycota</taxon>
        <taxon>Agaricomycotina</taxon>
        <taxon>Agaricomycetes</taxon>
        <taxon>Polyporales</taxon>
        <taxon>Polyporaceae</taxon>
        <taxon>Ganoderma</taxon>
    </lineage>
</organism>
<dbReference type="Gene3D" id="2.60.120.590">
    <property type="entry name" value="Alpha-ketoglutarate-dependent dioxygenase AlkB-like"/>
    <property type="match status" value="1"/>
</dbReference>
<keyword evidence="4" id="KW-1185">Reference proteome</keyword>
<evidence type="ECO:0000313" key="3">
    <source>
        <dbReference type="EMBL" id="PIL35901.1"/>
    </source>
</evidence>
<gene>
    <name evidence="3" type="ORF">GSI_01561</name>
</gene>
<dbReference type="InterPro" id="IPR037151">
    <property type="entry name" value="AlkB-like_sf"/>
</dbReference>
<dbReference type="GO" id="GO:0035516">
    <property type="term" value="F:broad specificity oxidative DNA demethylase activity"/>
    <property type="evidence" value="ECO:0007669"/>
    <property type="project" value="TreeGrafter"/>
</dbReference>
<feature type="binding site" evidence="1">
    <location>
        <position position="235"/>
    </location>
    <ligand>
        <name>2-oxoglutarate</name>
        <dbReference type="ChEBI" id="CHEBI:16810"/>
    </ligand>
</feature>
<dbReference type="SUPFAM" id="SSF51197">
    <property type="entry name" value="Clavaminate synthase-like"/>
    <property type="match status" value="1"/>
</dbReference>
<dbReference type="PANTHER" id="PTHR31573">
    <property type="entry name" value="ALPHA-KETOGLUTARATE-DEPENDENT DIOXYGENASE ALKB HOMOLOG 2"/>
    <property type="match status" value="1"/>
</dbReference>
<accession>A0A2G8SQ49</accession>
<dbReference type="GO" id="GO:0008198">
    <property type="term" value="F:ferrous iron binding"/>
    <property type="evidence" value="ECO:0007669"/>
    <property type="project" value="TreeGrafter"/>
</dbReference>
<protein>
    <recommendedName>
        <fullName evidence="2">Alpha-ketoglutarate-dependent dioxygenase AlkB-like domain-containing protein</fullName>
    </recommendedName>
</protein>
<dbReference type="AlphaFoldDB" id="A0A2G8SQ49"/>
<evidence type="ECO:0000256" key="1">
    <source>
        <dbReference type="PIRSR" id="PIRSR632852-1"/>
    </source>
</evidence>
<dbReference type="PANTHER" id="PTHR31573:SF4">
    <property type="entry name" value="FE2OG DIOXYGENASE DOMAIN-CONTAINING PROTEIN"/>
    <property type="match status" value="1"/>
</dbReference>